<dbReference type="AlphaFoldDB" id="A0A100XIP8"/>
<dbReference type="Pfam" id="PF13977">
    <property type="entry name" value="TetR_C_6"/>
    <property type="match status" value="1"/>
</dbReference>
<evidence type="ECO:0000256" key="4">
    <source>
        <dbReference type="ARBA" id="ARBA00023163"/>
    </source>
</evidence>
<evidence type="ECO:0000313" key="8">
    <source>
        <dbReference type="Proteomes" id="UP000069654"/>
    </source>
</evidence>
<dbReference type="PANTHER" id="PTHR30055:SF228">
    <property type="entry name" value="TRANSCRIPTIONAL REGULATOR-RELATED"/>
    <property type="match status" value="1"/>
</dbReference>
<keyword evidence="1" id="KW-0678">Repressor</keyword>
<dbReference type="InterPro" id="IPR039538">
    <property type="entry name" value="BetI_C"/>
</dbReference>
<dbReference type="InterPro" id="IPR050109">
    <property type="entry name" value="HTH-type_TetR-like_transc_reg"/>
</dbReference>
<protein>
    <submittedName>
        <fullName evidence="7">TetR family transcriptional regulator</fullName>
    </submittedName>
</protein>
<keyword evidence="3 5" id="KW-0238">DNA-binding</keyword>
<dbReference type="STRING" id="1797.RMCT_4329"/>
<dbReference type="Proteomes" id="UP000069654">
    <property type="component" value="Unassembled WGS sequence"/>
</dbReference>
<dbReference type="GO" id="GO:0000976">
    <property type="term" value="F:transcription cis-regulatory region binding"/>
    <property type="evidence" value="ECO:0007669"/>
    <property type="project" value="TreeGrafter"/>
</dbReference>
<dbReference type="SUPFAM" id="SSF46689">
    <property type="entry name" value="Homeodomain-like"/>
    <property type="match status" value="1"/>
</dbReference>
<dbReference type="OMA" id="PGRVQHY"/>
<keyword evidence="2" id="KW-0805">Transcription regulation</keyword>
<accession>A0A100XIP8</accession>
<sequence>MSQQYDRMVDVVLSVLVSDGFEGVSVRKVAARANVSIGAVQHHFPTKDAMLQAAMDTAARRFRQRLAERMDPTMPAAEQLETVAVALACADPAERETAVTWLLRLARAAVNEQVAERHRSEWRALEALLRDLIAAAAPAVDADDAAAELLALLDGLAGSAAVEPDRISPDRAERLVRGHVRRLLDRGR</sequence>
<feature type="domain" description="HTH tetR-type" evidence="6">
    <location>
        <begin position="2"/>
        <end position="62"/>
    </location>
</feature>
<feature type="DNA-binding region" description="H-T-H motif" evidence="5">
    <location>
        <begin position="25"/>
        <end position="44"/>
    </location>
</feature>
<dbReference type="GO" id="GO:0003700">
    <property type="term" value="F:DNA-binding transcription factor activity"/>
    <property type="evidence" value="ECO:0007669"/>
    <property type="project" value="TreeGrafter"/>
</dbReference>
<dbReference type="SUPFAM" id="SSF48498">
    <property type="entry name" value="Tetracyclin repressor-like, C-terminal domain"/>
    <property type="match status" value="1"/>
</dbReference>
<keyword evidence="4" id="KW-0804">Transcription</keyword>
<evidence type="ECO:0000256" key="1">
    <source>
        <dbReference type="ARBA" id="ARBA00022491"/>
    </source>
</evidence>
<dbReference type="PANTHER" id="PTHR30055">
    <property type="entry name" value="HTH-TYPE TRANSCRIPTIONAL REGULATOR RUTR"/>
    <property type="match status" value="1"/>
</dbReference>
<organism evidence="7 8">
    <name type="scientific">Mycolicibacterium thermoresistibile</name>
    <name type="common">Mycobacterium thermoresistibile</name>
    <dbReference type="NCBI Taxonomy" id="1797"/>
    <lineage>
        <taxon>Bacteria</taxon>
        <taxon>Bacillati</taxon>
        <taxon>Actinomycetota</taxon>
        <taxon>Actinomycetes</taxon>
        <taxon>Mycobacteriales</taxon>
        <taxon>Mycobacteriaceae</taxon>
        <taxon>Mycolicibacterium</taxon>
    </lineage>
</organism>
<reference evidence="8" key="2">
    <citation type="submission" date="2016-02" db="EMBL/GenBank/DDBJ databases">
        <title>Draft genome sequence of five rapidly growing Mycobacterium species.</title>
        <authorList>
            <person name="Katahira K."/>
            <person name="Gotou Y."/>
            <person name="Iida K."/>
            <person name="Ogura Y."/>
            <person name="Hayashi T."/>
        </authorList>
    </citation>
    <scope>NUCLEOTIDE SEQUENCE [LARGE SCALE GENOMIC DNA]</scope>
    <source>
        <strain evidence="8">JCM6362</strain>
    </source>
</reference>
<dbReference type="PROSITE" id="PS50977">
    <property type="entry name" value="HTH_TETR_2"/>
    <property type="match status" value="1"/>
</dbReference>
<reference evidence="7 8" key="1">
    <citation type="journal article" date="2016" name="Genome Announc.">
        <title>Draft Genome Sequences of Five Rapidly Growing Mycobacterium Species, M. thermoresistibile, M. fortuitum subsp. acetamidolyticum, M. canariasense, M. brisbanense, and M. novocastrense.</title>
        <authorList>
            <person name="Katahira K."/>
            <person name="Ogura Y."/>
            <person name="Gotoh Y."/>
            <person name="Hayashi T."/>
        </authorList>
    </citation>
    <scope>NUCLEOTIDE SEQUENCE [LARGE SCALE GENOMIC DNA]</scope>
    <source>
        <strain evidence="7 8">JCM6362</strain>
    </source>
</reference>
<gene>
    <name evidence="7" type="ORF">RMCT_4329</name>
</gene>
<evidence type="ECO:0000313" key="7">
    <source>
        <dbReference type="EMBL" id="GAT17360.1"/>
    </source>
</evidence>
<evidence type="ECO:0000256" key="2">
    <source>
        <dbReference type="ARBA" id="ARBA00023015"/>
    </source>
</evidence>
<evidence type="ECO:0000259" key="6">
    <source>
        <dbReference type="PROSITE" id="PS50977"/>
    </source>
</evidence>
<dbReference type="InterPro" id="IPR009057">
    <property type="entry name" value="Homeodomain-like_sf"/>
</dbReference>
<evidence type="ECO:0000256" key="3">
    <source>
        <dbReference type="ARBA" id="ARBA00023125"/>
    </source>
</evidence>
<dbReference type="EMBL" id="BCTB01000053">
    <property type="protein sequence ID" value="GAT17360.1"/>
    <property type="molecule type" value="Genomic_DNA"/>
</dbReference>
<dbReference type="Gene3D" id="1.10.357.10">
    <property type="entry name" value="Tetracycline Repressor, domain 2"/>
    <property type="match status" value="1"/>
</dbReference>
<dbReference type="Pfam" id="PF00440">
    <property type="entry name" value="TetR_N"/>
    <property type="match status" value="1"/>
</dbReference>
<dbReference type="InterPro" id="IPR001647">
    <property type="entry name" value="HTH_TetR"/>
</dbReference>
<dbReference type="RefSeq" id="WP_003923400.1">
    <property type="nucleotide sequence ID" value="NZ_BCTB01000053.1"/>
</dbReference>
<evidence type="ECO:0000256" key="5">
    <source>
        <dbReference type="PROSITE-ProRule" id="PRU00335"/>
    </source>
</evidence>
<name>A0A100XIP8_MYCTH</name>
<dbReference type="InterPro" id="IPR036271">
    <property type="entry name" value="Tet_transcr_reg_TetR-rel_C_sf"/>
</dbReference>
<proteinExistence type="predicted"/>
<comment type="caution">
    <text evidence="7">The sequence shown here is derived from an EMBL/GenBank/DDBJ whole genome shotgun (WGS) entry which is preliminary data.</text>
</comment>